<dbReference type="AlphaFoldDB" id="A0A5M4FAK8"/>
<dbReference type="GO" id="GO:0004556">
    <property type="term" value="F:alpha-amylase activity"/>
    <property type="evidence" value="ECO:0007669"/>
    <property type="project" value="UniProtKB-EC"/>
</dbReference>
<feature type="chain" id="PRO_5024401793" description="alpha-amylase" evidence="4">
    <location>
        <begin position="30"/>
        <end position="319"/>
    </location>
</feature>
<dbReference type="EC" id="3.2.1.1" evidence="2"/>
<evidence type="ECO:0000313" key="5">
    <source>
        <dbReference type="EMBL" id="KAA1395289.1"/>
    </source>
</evidence>
<dbReference type="GO" id="GO:0004180">
    <property type="term" value="F:carboxypeptidase activity"/>
    <property type="evidence" value="ECO:0007669"/>
    <property type="project" value="UniProtKB-KW"/>
</dbReference>
<dbReference type="InterPro" id="IPR013783">
    <property type="entry name" value="Ig-like_fold"/>
</dbReference>
<reference evidence="5" key="1">
    <citation type="submission" date="2019-09" db="EMBL/GenBank/DDBJ databases">
        <authorList>
            <person name="Li J."/>
        </authorList>
    </citation>
    <scope>NUCLEOTIDE SEQUENCE [LARGE SCALE GENOMIC DNA]</scope>
    <source>
        <strain evidence="5">JCM 14732</strain>
    </source>
</reference>
<gene>
    <name evidence="5" type="ORF">ESP70_014065</name>
</gene>
<evidence type="ECO:0000313" key="6">
    <source>
        <dbReference type="Proteomes" id="UP000380867"/>
    </source>
</evidence>
<evidence type="ECO:0000256" key="3">
    <source>
        <dbReference type="ARBA" id="ARBA00030238"/>
    </source>
</evidence>
<dbReference type="Proteomes" id="UP000380867">
    <property type="component" value="Unassembled WGS sequence"/>
</dbReference>
<comment type="caution">
    <text evidence="5">The sequence shown here is derived from an EMBL/GenBank/DDBJ whole genome shotgun (WGS) entry which is preliminary data.</text>
</comment>
<dbReference type="SUPFAM" id="SSF49452">
    <property type="entry name" value="Starch-binding domain-like"/>
    <property type="match status" value="1"/>
</dbReference>
<comment type="catalytic activity">
    <reaction evidence="1">
        <text>Endohydrolysis of (1-&gt;4)-alpha-D-glucosidic linkages in polysaccharides containing three or more (1-&gt;4)-alpha-linked D-glucose units.</text>
        <dbReference type="EC" id="3.2.1.1"/>
    </reaction>
</comment>
<dbReference type="InterPro" id="IPR013784">
    <property type="entry name" value="Carb-bd-like_fold"/>
</dbReference>
<dbReference type="EMBL" id="SDPQ02000003">
    <property type="protein sequence ID" value="KAA1395289.1"/>
    <property type="molecule type" value="Genomic_DNA"/>
</dbReference>
<evidence type="ECO:0000256" key="2">
    <source>
        <dbReference type="ARBA" id="ARBA00012595"/>
    </source>
</evidence>
<protein>
    <recommendedName>
        <fullName evidence="2">alpha-amylase</fullName>
        <ecNumber evidence="2">3.2.1.1</ecNumber>
    </recommendedName>
    <alternativeName>
        <fullName evidence="3">1,4-alpha-D-glucan glucanohydrolase</fullName>
    </alternativeName>
</protein>
<accession>A0A5M4FAK8</accession>
<proteinExistence type="predicted"/>
<sequence length="319" mass="33158">MSRHLRLLAALVAAFALATAGLVTTSAQAVTTVSVSGRVVDANGVGVRGLSISAERGDEDDEDYADLGLTRTGGTFSSTGYGGLAPGTWTLVVSDDDANPEYATTFKSVTLVAGANALGDIVVPLSSNAEGSVTAPSGRKLTNVQVLALPGDGTFPDEPDSSFFYSLGFAETDTAGDFRMPGLSVGPYTAFAVFEEDEELPTHHVAFDVATPGQTVTGVNLTGIKVPPSVRIKGTSPAKGKATLTLTVSAARYGIANPGGRFDLYLGSKKIRSAVGFTNGSRTVHLIGLAKGKRTFKFKYLGSTDTRPKWSNKITVTVR</sequence>
<feature type="signal peptide" evidence="4">
    <location>
        <begin position="1"/>
        <end position="29"/>
    </location>
</feature>
<dbReference type="GO" id="GO:0005975">
    <property type="term" value="P:carbohydrate metabolic process"/>
    <property type="evidence" value="ECO:0007669"/>
    <property type="project" value="UniProtKB-ARBA"/>
</dbReference>
<dbReference type="GO" id="GO:0030246">
    <property type="term" value="F:carbohydrate binding"/>
    <property type="evidence" value="ECO:0007669"/>
    <property type="project" value="InterPro"/>
</dbReference>
<keyword evidence="6" id="KW-1185">Reference proteome</keyword>
<evidence type="ECO:0000256" key="1">
    <source>
        <dbReference type="ARBA" id="ARBA00000548"/>
    </source>
</evidence>
<evidence type="ECO:0000256" key="4">
    <source>
        <dbReference type="SAM" id="SignalP"/>
    </source>
</evidence>
<dbReference type="OrthoDB" id="3744301at2"/>
<dbReference type="RefSeq" id="WP_149689955.1">
    <property type="nucleotide sequence ID" value="NZ_SDPQ02000003.1"/>
</dbReference>
<organism evidence="5 6">
    <name type="scientific">Aeromicrobium ginsengisoli</name>
    <dbReference type="NCBI Taxonomy" id="363867"/>
    <lineage>
        <taxon>Bacteria</taxon>
        <taxon>Bacillati</taxon>
        <taxon>Actinomycetota</taxon>
        <taxon>Actinomycetes</taxon>
        <taxon>Propionibacteriales</taxon>
        <taxon>Nocardioidaceae</taxon>
        <taxon>Aeromicrobium</taxon>
    </lineage>
</organism>
<dbReference type="Gene3D" id="2.60.40.10">
    <property type="entry name" value="Immunoglobulins"/>
    <property type="match status" value="1"/>
</dbReference>
<name>A0A5M4FAK8_9ACTN</name>
<keyword evidence="4" id="KW-0732">Signal</keyword>